<keyword evidence="2" id="KW-0547">Nucleotide-binding</keyword>
<feature type="domain" description="GHMP kinase N-terminal" evidence="5">
    <location>
        <begin position="52"/>
        <end position="120"/>
    </location>
</feature>
<dbReference type="Pfam" id="PF00288">
    <property type="entry name" value="GHMP_kinases_N"/>
    <property type="match status" value="1"/>
</dbReference>
<evidence type="ECO:0000313" key="7">
    <source>
        <dbReference type="Proteomes" id="UP001177527"/>
    </source>
</evidence>
<dbReference type="InterPro" id="IPR020568">
    <property type="entry name" value="Ribosomal_Su5_D2-typ_SF"/>
</dbReference>
<dbReference type="RefSeq" id="WP_280557738.1">
    <property type="nucleotide sequence ID" value="NZ_CP123488.1"/>
</dbReference>
<gene>
    <name evidence="6" type="ORF">QBD33_04625</name>
</gene>
<organism evidence="6 7">
    <name type="scientific">Kluyvera intermedia</name>
    <name type="common">Enterobacter intermedius</name>
    <dbReference type="NCBI Taxonomy" id="61648"/>
    <lineage>
        <taxon>Bacteria</taxon>
        <taxon>Pseudomonadati</taxon>
        <taxon>Pseudomonadota</taxon>
        <taxon>Gammaproteobacteria</taxon>
        <taxon>Enterobacterales</taxon>
        <taxon>Enterobacteriaceae</taxon>
        <taxon>Kluyvera</taxon>
    </lineage>
</organism>
<dbReference type="InterPro" id="IPR012363">
    <property type="entry name" value="PduX"/>
</dbReference>
<evidence type="ECO:0000259" key="5">
    <source>
        <dbReference type="Pfam" id="PF00288"/>
    </source>
</evidence>
<dbReference type="EMBL" id="CP123488">
    <property type="protein sequence ID" value="WGL57090.1"/>
    <property type="molecule type" value="Genomic_DNA"/>
</dbReference>
<dbReference type="PIRSF" id="PIRSF033887">
    <property type="entry name" value="PduX"/>
    <property type="match status" value="1"/>
</dbReference>
<proteinExistence type="predicted"/>
<evidence type="ECO:0000256" key="4">
    <source>
        <dbReference type="ARBA" id="ARBA00022840"/>
    </source>
</evidence>
<dbReference type="Gene3D" id="3.30.230.10">
    <property type="match status" value="1"/>
</dbReference>
<evidence type="ECO:0000256" key="1">
    <source>
        <dbReference type="ARBA" id="ARBA00022679"/>
    </source>
</evidence>
<sequence>MSVARCPGSCGEIIQGWILGSEKLISCPIDWYSTVEVCDGTPLPDERPLTRATVNALLAHFGYAPSRSQTLRVEVHSTIPVAKGMASSTADIAATAIATAHHLGHSLDESILATLCVSLEPTDSTLFRQLTLFDHHHARTQIACGPSPEFDLLVLESPVILRTADYHRLPREAALRTNADVLQGAWEKVQTACASNSASLLGEAATLSAIASQALLPKPGFAALLSLVESCGLYGLNVAHSGSVVGLMLDRRHHDVEYLKWALGQKKLTDHWPKQHLLSAVPGGVQLSA</sequence>
<protein>
    <submittedName>
        <fullName evidence="6">L-threonine kinase</fullName>
    </submittedName>
</protein>
<name>A0AA95G0C8_KLUIN</name>
<dbReference type="InterPro" id="IPR006204">
    <property type="entry name" value="GHMP_kinase_N_dom"/>
</dbReference>
<dbReference type="AlphaFoldDB" id="A0AA95G0C8"/>
<keyword evidence="1" id="KW-0808">Transferase</keyword>
<dbReference type="PANTHER" id="PTHR43527:SF1">
    <property type="entry name" value="L-THREONINE KINASE"/>
    <property type="match status" value="1"/>
</dbReference>
<dbReference type="PANTHER" id="PTHR43527">
    <property type="entry name" value="4-DIPHOSPHOCYTIDYL-2-C-METHYL-D-ERYTHRITOL KINASE, CHLOROPLASTIC"/>
    <property type="match status" value="1"/>
</dbReference>
<dbReference type="InterPro" id="IPR014721">
    <property type="entry name" value="Ribsml_uS5_D2-typ_fold_subgr"/>
</dbReference>
<keyword evidence="4" id="KW-0067">ATP-binding</keyword>
<reference evidence="6" key="1">
    <citation type="submission" date="2023-04" db="EMBL/GenBank/DDBJ databases">
        <title>APH(3)-Id, a novel chromosomal aminoglycoside phosphotransferase, identified from an environmental isolate of Kluyvera intermedia DW18.</title>
        <authorList>
            <person name="Sha Y."/>
        </authorList>
    </citation>
    <scope>NUCLEOTIDE SEQUENCE</scope>
    <source>
        <strain evidence="6">DW18</strain>
    </source>
</reference>
<evidence type="ECO:0000256" key="3">
    <source>
        <dbReference type="ARBA" id="ARBA00022777"/>
    </source>
</evidence>
<dbReference type="GO" id="GO:0016301">
    <property type="term" value="F:kinase activity"/>
    <property type="evidence" value="ECO:0007669"/>
    <property type="project" value="UniProtKB-KW"/>
</dbReference>
<evidence type="ECO:0000313" key="6">
    <source>
        <dbReference type="EMBL" id="WGL57090.1"/>
    </source>
</evidence>
<dbReference type="SUPFAM" id="SSF54211">
    <property type="entry name" value="Ribosomal protein S5 domain 2-like"/>
    <property type="match status" value="1"/>
</dbReference>
<keyword evidence="3 6" id="KW-0418">Kinase</keyword>
<accession>A0AA95G0C8</accession>
<dbReference type="Proteomes" id="UP001177527">
    <property type="component" value="Chromosome"/>
</dbReference>
<dbReference type="GO" id="GO:0005524">
    <property type="term" value="F:ATP binding"/>
    <property type="evidence" value="ECO:0007669"/>
    <property type="project" value="UniProtKB-KW"/>
</dbReference>
<evidence type="ECO:0000256" key="2">
    <source>
        <dbReference type="ARBA" id="ARBA00022741"/>
    </source>
</evidence>